<keyword evidence="2" id="KW-1185">Reference proteome</keyword>
<comment type="caution">
    <text evidence="1">The sequence shown here is derived from an EMBL/GenBank/DDBJ whole genome shotgun (WGS) entry which is preliminary data.</text>
</comment>
<evidence type="ECO:0000313" key="1">
    <source>
        <dbReference type="EMBL" id="GGN88103.1"/>
    </source>
</evidence>
<evidence type="ECO:0000313" key="2">
    <source>
        <dbReference type="Proteomes" id="UP000658127"/>
    </source>
</evidence>
<accession>A0ABQ2KP46</accession>
<dbReference type="Proteomes" id="UP000658127">
    <property type="component" value="Unassembled WGS sequence"/>
</dbReference>
<reference evidence="2" key="1">
    <citation type="journal article" date="2019" name="Int. J. Syst. Evol. Microbiol.">
        <title>The Global Catalogue of Microorganisms (GCM) 10K type strain sequencing project: providing services to taxonomists for standard genome sequencing and annotation.</title>
        <authorList>
            <consortium name="The Broad Institute Genomics Platform"/>
            <consortium name="The Broad Institute Genome Sequencing Center for Infectious Disease"/>
            <person name="Wu L."/>
            <person name="Ma J."/>
        </authorList>
    </citation>
    <scope>NUCLEOTIDE SEQUENCE [LARGE SCALE GENOMIC DNA]</scope>
    <source>
        <strain evidence="2">CGMCC 4.7329</strain>
    </source>
</reference>
<protein>
    <submittedName>
        <fullName evidence="1">Uncharacterized protein</fullName>
    </submittedName>
</protein>
<dbReference type="EMBL" id="BMNE01000005">
    <property type="protein sequence ID" value="GGN88103.1"/>
    <property type="molecule type" value="Genomic_DNA"/>
</dbReference>
<sequence length="145" mass="15842">MASVTASRAPSAVDPCDARMCSLEWISERTNKYHRLDHELTGTEQGFRASNPYVNEIEYVLGSGDGIVHDWSGQAELADTGIADTLWLDFDGDTSNDEVPWDRDGPAALDSALLPDIPQFTVDHRAVLAQETASPLSRPPWLDGS</sequence>
<name>A0ABQ2KP46_9NOCA</name>
<organism evidence="1 2">
    <name type="scientific">Nocardia rhizosphaerihabitans</name>
    <dbReference type="NCBI Taxonomy" id="1691570"/>
    <lineage>
        <taxon>Bacteria</taxon>
        <taxon>Bacillati</taxon>
        <taxon>Actinomycetota</taxon>
        <taxon>Actinomycetes</taxon>
        <taxon>Mycobacteriales</taxon>
        <taxon>Nocardiaceae</taxon>
        <taxon>Nocardia</taxon>
    </lineage>
</organism>
<gene>
    <name evidence="1" type="ORF">GCM10011610_45160</name>
</gene>
<proteinExistence type="predicted"/>